<keyword evidence="2" id="KW-0328">Glycosyltransferase</keyword>
<feature type="domain" description="Erythromycin biosynthesis protein CIII-like N-terminal" evidence="5">
    <location>
        <begin position="24"/>
        <end position="234"/>
    </location>
</feature>
<dbReference type="GO" id="GO:0016758">
    <property type="term" value="F:hexosyltransferase activity"/>
    <property type="evidence" value="ECO:0007669"/>
    <property type="project" value="UniProtKB-ARBA"/>
</dbReference>
<comment type="caution">
    <text evidence="6">The sequence shown here is derived from an EMBL/GenBank/DDBJ whole genome shotgun (WGS) entry which is preliminary data.</text>
</comment>
<dbReference type="GO" id="GO:0008194">
    <property type="term" value="F:UDP-glycosyltransferase activity"/>
    <property type="evidence" value="ECO:0007669"/>
    <property type="project" value="InterPro"/>
</dbReference>
<dbReference type="GO" id="GO:0017000">
    <property type="term" value="P:antibiotic biosynthetic process"/>
    <property type="evidence" value="ECO:0007669"/>
    <property type="project" value="UniProtKB-ARBA"/>
</dbReference>
<reference evidence="6 7" key="1">
    <citation type="submission" date="2018-10" db="EMBL/GenBank/DDBJ databases">
        <title>Sequencing the genomes of 1000 actinobacteria strains.</title>
        <authorList>
            <person name="Klenk H.-P."/>
        </authorList>
    </citation>
    <scope>NUCLEOTIDE SEQUENCE [LARGE SCALE GENOMIC DNA]</scope>
    <source>
        <strain evidence="6 7">DSM 45175</strain>
    </source>
</reference>
<dbReference type="RefSeq" id="WP_170208788.1">
    <property type="nucleotide sequence ID" value="NZ_RBKT01000001.1"/>
</dbReference>
<dbReference type="SUPFAM" id="SSF53756">
    <property type="entry name" value="UDP-Glycosyltransferase/glycogen phosphorylase"/>
    <property type="match status" value="1"/>
</dbReference>
<dbReference type="CDD" id="cd03784">
    <property type="entry name" value="GT1_Gtf-like"/>
    <property type="match status" value="1"/>
</dbReference>
<protein>
    <submittedName>
        <fullName evidence="6">UDP:flavonoid glycosyltransferase YjiC (YdhE family)</fullName>
    </submittedName>
</protein>
<dbReference type="Proteomes" id="UP000277671">
    <property type="component" value="Unassembled WGS sequence"/>
</dbReference>
<dbReference type="Gene3D" id="3.40.50.2000">
    <property type="entry name" value="Glycogen Phosphorylase B"/>
    <property type="match status" value="2"/>
</dbReference>
<keyword evidence="3 6" id="KW-0808">Transferase</keyword>
<evidence type="ECO:0000259" key="5">
    <source>
        <dbReference type="Pfam" id="PF21036"/>
    </source>
</evidence>
<proteinExistence type="inferred from homology"/>
<feature type="domain" description="Erythromycin biosynthesis protein CIII-like C-terminal" evidence="4">
    <location>
        <begin position="251"/>
        <end position="393"/>
    </location>
</feature>
<accession>A0A495JVT3</accession>
<evidence type="ECO:0000256" key="3">
    <source>
        <dbReference type="ARBA" id="ARBA00022679"/>
    </source>
</evidence>
<dbReference type="AlphaFoldDB" id="A0A495JVT3"/>
<dbReference type="InterPro" id="IPR002213">
    <property type="entry name" value="UDP_glucos_trans"/>
</dbReference>
<dbReference type="Pfam" id="PF21036">
    <property type="entry name" value="EryCIII-like_N"/>
    <property type="match status" value="1"/>
</dbReference>
<dbReference type="InterPro" id="IPR048284">
    <property type="entry name" value="EryCIII-like_N"/>
</dbReference>
<dbReference type="PANTHER" id="PTHR48050:SF13">
    <property type="entry name" value="STEROL 3-BETA-GLUCOSYLTRANSFERASE UGT80A2"/>
    <property type="match status" value="1"/>
</dbReference>
<organism evidence="6 7">
    <name type="scientific">Micromonospora pisi</name>
    <dbReference type="NCBI Taxonomy" id="589240"/>
    <lineage>
        <taxon>Bacteria</taxon>
        <taxon>Bacillati</taxon>
        <taxon>Actinomycetota</taxon>
        <taxon>Actinomycetes</taxon>
        <taxon>Micromonosporales</taxon>
        <taxon>Micromonosporaceae</taxon>
        <taxon>Micromonospora</taxon>
    </lineage>
</organism>
<evidence type="ECO:0000259" key="4">
    <source>
        <dbReference type="Pfam" id="PF06722"/>
    </source>
</evidence>
<evidence type="ECO:0000256" key="2">
    <source>
        <dbReference type="ARBA" id="ARBA00022676"/>
    </source>
</evidence>
<sequence length="404" mass="42207">MPVRVLIATWGWRSHFFPLVPLGWALQAAGHQVRVAARPGLVDAVTSAGLTAVPVGVDLDFATVFSGQIGPVAARLPEHAVTAPGNRMKPEITPDGGVVRYADAMLDDLVAFGRAFRPDLVVYEPFNLAGAITAAALGVPGVRHLWGPDSGTELDLDLETVVGPLAARVGVPTDQVDLDGTLTIDPCPAPMRVPVAVPTEPTRFVPYNGVSVLPDWLWRDDASGRPARICVTWGTMMAGAELTGFVGAPQVVAALAALDLEVVVALDAGQRDQLGEPPPNVRLAAAPLALHLVLPTCRALVHQGGAGTTMTAAALGVPQLVLPQVSDQHFNAARLAATGAGGYLDGPAVDGSAIRDRLTDLLHHRRWTDAAHRLRDAIRARPAPADLVPALARLAARGRVGAPP</sequence>
<dbReference type="InterPro" id="IPR010610">
    <property type="entry name" value="EryCIII-like_C"/>
</dbReference>
<keyword evidence="7" id="KW-1185">Reference proteome</keyword>
<evidence type="ECO:0000256" key="1">
    <source>
        <dbReference type="ARBA" id="ARBA00006962"/>
    </source>
</evidence>
<gene>
    <name evidence="6" type="ORF">BDK92_6812</name>
</gene>
<evidence type="ECO:0000313" key="6">
    <source>
        <dbReference type="EMBL" id="RKR92374.1"/>
    </source>
</evidence>
<comment type="similarity">
    <text evidence="1">Belongs to the glycosyltransferase 28 family.</text>
</comment>
<dbReference type="PANTHER" id="PTHR48050">
    <property type="entry name" value="STEROL 3-BETA-GLUCOSYLTRANSFERASE"/>
    <property type="match status" value="1"/>
</dbReference>
<dbReference type="Pfam" id="PF06722">
    <property type="entry name" value="EryCIII-like_C"/>
    <property type="match status" value="1"/>
</dbReference>
<dbReference type="EMBL" id="RBKT01000001">
    <property type="protein sequence ID" value="RKR92374.1"/>
    <property type="molecule type" value="Genomic_DNA"/>
</dbReference>
<evidence type="ECO:0000313" key="7">
    <source>
        <dbReference type="Proteomes" id="UP000277671"/>
    </source>
</evidence>
<name>A0A495JVT3_9ACTN</name>
<dbReference type="InterPro" id="IPR050426">
    <property type="entry name" value="Glycosyltransferase_28"/>
</dbReference>